<dbReference type="Proteomes" id="UP000186922">
    <property type="component" value="Unassembled WGS sequence"/>
</dbReference>
<evidence type="ECO:0000313" key="1">
    <source>
        <dbReference type="EMBL" id="GAU92326.1"/>
    </source>
</evidence>
<protein>
    <submittedName>
        <fullName evidence="1">Uncharacterized protein</fullName>
    </submittedName>
</protein>
<organism evidence="1 2">
    <name type="scientific">Ramazzottius varieornatus</name>
    <name type="common">Water bear</name>
    <name type="synonym">Tardigrade</name>
    <dbReference type="NCBI Taxonomy" id="947166"/>
    <lineage>
        <taxon>Eukaryota</taxon>
        <taxon>Metazoa</taxon>
        <taxon>Ecdysozoa</taxon>
        <taxon>Tardigrada</taxon>
        <taxon>Eutardigrada</taxon>
        <taxon>Parachela</taxon>
        <taxon>Hypsibioidea</taxon>
        <taxon>Ramazzottiidae</taxon>
        <taxon>Ramazzottius</taxon>
    </lineage>
</organism>
<name>A0A1D1URJ4_RAMVA</name>
<gene>
    <name evidence="1" type="primary">RvY_04422-1</name>
    <name evidence="1" type="synonym">RvY_04422.1</name>
    <name evidence="1" type="ORF">RvY_04422</name>
</gene>
<keyword evidence="2" id="KW-1185">Reference proteome</keyword>
<reference evidence="1 2" key="1">
    <citation type="journal article" date="2016" name="Nat. Commun.">
        <title>Extremotolerant tardigrade genome and improved radiotolerance of human cultured cells by tardigrade-unique protein.</title>
        <authorList>
            <person name="Hashimoto T."/>
            <person name="Horikawa D.D."/>
            <person name="Saito Y."/>
            <person name="Kuwahara H."/>
            <person name="Kozuka-Hata H."/>
            <person name="Shin-I T."/>
            <person name="Minakuchi Y."/>
            <person name="Ohishi K."/>
            <person name="Motoyama A."/>
            <person name="Aizu T."/>
            <person name="Enomoto A."/>
            <person name="Kondo K."/>
            <person name="Tanaka S."/>
            <person name="Hara Y."/>
            <person name="Koshikawa S."/>
            <person name="Sagara H."/>
            <person name="Miura T."/>
            <person name="Yokobori S."/>
            <person name="Miyagawa K."/>
            <person name="Suzuki Y."/>
            <person name="Kubo T."/>
            <person name="Oyama M."/>
            <person name="Kohara Y."/>
            <person name="Fujiyama A."/>
            <person name="Arakawa K."/>
            <person name="Katayama T."/>
            <person name="Toyoda A."/>
            <person name="Kunieda T."/>
        </authorList>
    </citation>
    <scope>NUCLEOTIDE SEQUENCE [LARGE SCALE GENOMIC DNA]</scope>
    <source>
        <strain evidence="1 2">YOKOZUNA-1</strain>
    </source>
</reference>
<accession>A0A1D1URJ4</accession>
<evidence type="ECO:0000313" key="2">
    <source>
        <dbReference type="Proteomes" id="UP000186922"/>
    </source>
</evidence>
<sequence>MAILQLLEGTNANIRRTLPSENGVGKSCIIKLLLGGAPHEVDVHEETGRLALSQQRFGI</sequence>
<comment type="caution">
    <text evidence="1">The sequence shown here is derived from an EMBL/GenBank/DDBJ whole genome shotgun (WGS) entry which is preliminary data.</text>
</comment>
<dbReference type="EMBL" id="BDGG01000002">
    <property type="protein sequence ID" value="GAU92326.1"/>
    <property type="molecule type" value="Genomic_DNA"/>
</dbReference>
<proteinExistence type="predicted"/>
<dbReference type="AlphaFoldDB" id="A0A1D1URJ4"/>